<proteinExistence type="predicted"/>
<accession>A0A6C0Y5X4</accession>
<protein>
    <submittedName>
        <fullName evidence="1">Uncharacterized protein</fullName>
    </submittedName>
</protein>
<sequence>MSVYQEMVSNLLEDPMVATMIIAIFFSAFLVVFIIVYNKIYIKKHRDDFLNLYYGTTNVSKGILNSLDVTTFFFLTTYDVQLILNNIFKYNKKKPFPSIRDKKTPMKLTPNAYIENIDKFRKNHNRWMFINWIINFLIILTFAVFILIDLFYKR</sequence>
<dbReference type="AlphaFoldDB" id="A0A6C0Y5X4"/>
<gene>
    <name evidence="1" type="ORF">FSC09_12285</name>
</gene>
<name>A0A6C0Y5X4_9GAMM</name>
<dbReference type="Proteomes" id="UP000503440">
    <property type="component" value="Chromosome"/>
</dbReference>
<reference evidence="1 2" key="1">
    <citation type="submission" date="2019-09" db="EMBL/GenBank/DDBJ databases">
        <title>Non-baumannii Acinetobacter spp. carrying blaNDM-1 isolated in China.</title>
        <authorList>
            <person name="Cui C."/>
            <person name="Chen C."/>
            <person name="Sun J."/>
            <person name="Liu Y."/>
        </authorList>
    </citation>
    <scope>NUCLEOTIDE SEQUENCE [LARGE SCALE GENOMIC DNA]</scope>
    <source>
        <strain evidence="1 2">B18</strain>
    </source>
</reference>
<evidence type="ECO:0000313" key="2">
    <source>
        <dbReference type="Proteomes" id="UP000503440"/>
    </source>
</evidence>
<evidence type="ECO:0000313" key="1">
    <source>
        <dbReference type="EMBL" id="QIC71125.1"/>
    </source>
</evidence>
<dbReference type="EMBL" id="CP044455">
    <property type="protein sequence ID" value="QIC71125.1"/>
    <property type="molecule type" value="Genomic_DNA"/>
</dbReference>
<organism evidence="1 2">
    <name type="scientific">Acinetobacter indicus</name>
    <dbReference type="NCBI Taxonomy" id="756892"/>
    <lineage>
        <taxon>Bacteria</taxon>
        <taxon>Pseudomonadati</taxon>
        <taxon>Pseudomonadota</taxon>
        <taxon>Gammaproteobacteria</taxon>
        <taxon>Moraxellales</taxon>
        <taxon>Moraxellaceae</taxon>
        <taxon>Acinetobacter</taxon>
    </lineage>
</organism>
<dbReference type="RefSeq" id="WP_163146133.1">
    <property type="nucleotide sequence ID" value="NZ_CP044455.1"/>
</dbReference>